<reference evidence="1" key="1">
    <citation type="submission" date="2022-10" db="EMBL/GenBank/DDBJ databases">
        <title>Genome sequences of endogenous nimaviruses in decapod crustaceans.</title>
        <authorList>
            <person name="Kawato S."/>
            <person name="Nozaki R."/>
            <person name="Kondo H."/>
            <person name="Hirono I."/>
        </authorList>
    </citation>
    <scope>NUCLEOTIDE SEQUENCE</scope>
    <source>
        <strain evidence="1">Ube2021</strain>
    </source>
</reference>
<proteinExistence type="predicted"/>
<accession>A0A9C7EZ22</accession>
<organism evidence="1">
    <name type="scientific">Trachysalambria curvirostris nimavirus</name>
    <dbReference type="NCBI Taxonomy" id="2984282"/>
    <lineage>
        <taxon>Viruses</taxon>
        <taxon>Viruses incertae sedis</taxon>
        <taxon>Naldaviricetes</taxon>
        <taxon>Nimaviridae</taxon>
    </lineage>
</organism>
<name>A0A9C7EZ22_9VIRU</name>
<protein>
    <submittedName>
        <fullName evidence="1">Scv016-like protein</fullName>
    </submittedName>
</protein>
<evidence type="ECO:0000313" key="1">
    <source>
        <dbReference type="EMBL" id="BDT63062.1"/>
    </source>
</evidence>
<dbReference type="EMBL" id="LC738880">
    <property type="protein sequence ID" value="BDT63062.1"/>
    <property type="molecule type" value="Genomic_DNA"/>
</dbReference>
<sequence>MRQRIFFDSPKLNFGYCLERYEGEVTEALSIDPATVESIPLHEYKYIVKGRRKSKHWKCILVDRDIDPIVMCSFPRKVSAAHAARAVRSISKNLCFPCQEPDPKRGRKASDALRSIYYTVTRKREQILDHLGKHLPLDIDAVDAILHSTRVHNVKLDPARQYALVKCWCGTYPEEMNDLPGCSDLICTPLRKRKYESLVKEYCDAKLFINIGKGIRDYQANTFYFERARGDDLRAIQQMQTRELHAIPSLLPDRDVFYHGIVKFFLPKTLESLAQQRLSSDLSWGHINETHGLRQFREAVPMTEGTLTYKKEGRANPCRITDTSRYVYWLDTLGTGNSLEATTAKLPSKDWWAGMVQYKGIGVIVKTTKRRLPHELPFFMPITAARYRRIVKLMRGNVIASLGETNLAIGAASEKNGRDTRFWRADVATGSVDSEMLVIGAALMATAARTPVSPPDRLFIGVYYDDENRVIYMESKRNLTKRDLPGVLKRLSSSLTKAQFSDARERGLLKVGFSLSFAQ</sequence>